<dbReference type="PANTHER" id="PTHR31717">
    <property type="entry name" value="ZINC FINGER PROTEIN CONSTANS-LIKE 10"/>
    <property type="match status" value="1"/>
</dbReference>
<feature type="region of interest" description="Disordered" evidence="5">
    <location>
        <begin position="120"/>
        <end position="143"/>
    </location>
</feature>
<proteinExistence type="predicted"/>
<dbReference type="EMBL" id="JAJSOW010000108">
    <property type="protein sequence ID" value="KAI9153615.1"/>
    <property type="molecule type" value="Genomic_DNA"/>
</dbReference>
<keyword evidence="1" id="KW-0479">Metal-binding</keyword>
<dbReference type="PROSITE" id="PS50119">
    <property type="entry name" value="ZF_BBOX"/>
    <property type="match status" value="1"/>
</dbReference>
<dbReference type="CDD" id="cd19821">
    <property type="entry name" value="Bbox1_BBX-like"/>
    <property type="match status" value="1"/>
</dbReference>
<keyword evidence="3" id="KW-0862">Zinc</keyword>
<accession>A0AAD5I642</accession>
<dbReference type="PANTHER" id="PTHR31717:SF46">
    <property type="entry name" value="CCT MOTIF FAMILY PROTEIN-RELATED"/>
    <property type="match status" value="1"/>
</dbReference>
<evidence type="ECO:0000256" key="5">
    <source>
        <dbReference type="SAM" id="MobiDB-lite"/>
    </source>
</evidence>
<keyword evidence="8" id="KW-1185">Reference proteome</keyword>
<reference evidence="7" key="1">
    <citation type="journal article" date="2022" name="Plant J.">
        <title>Strategies of tolerance reflected in two North American maple genomes.</title>
        <authorList>
            <person name="McEvoy S.L."/>
            <person name="Sezen U.U."/>
            <person name="Trouern-Trend A."/>
            <person name="McMahon S.M."/>
            <person name="Schaberg P.G."/>
            <person name="Yang J."/>
            <person name="Wegrzyn J.L."/>
            <person name="Swenson N.G."/>
        </authorList>
    </citation>
    <scope>NUCLEOTIDE SEQUENCE</scope>
    <source>
        <strain evidence="7">91603</strain>
    </source>
</reference>
<evidence type="ECO:0000313" key="7">
    <source>
        <dbReference type="EMBL" id="KAI9153615.1"/>
    </source>
</evidence>
<protein>
    <recommendedName>
        <fullName evidence="6">B box-type domain-containing protein</fullName>
    </recommendedName>
</protein>
<feature type="domain" description="B box-type" evidence="6">
    <location>
        <begin position="3"/>
        <end position="50"/>
    </location>
</feature>
<evidence type="ECO:0000256" key="2">
    <source>
        <dbReference type="ARBA" id="ARBA00022771"/>
    </source>
</evidence>
<evidence type="ECO:0000313" key="8">
    <source>
        <dbReference type="Proteomes" id="UP001064489"/>
    </source>
</evidence>
<gene>
    <name evidence="7" type="ORF">LWI28_014011</name>
</gene>
<sequence>MKKVVPLCEYCGVLSAVVYCKSDIARLCLNCDEYVHSANFLSSRHNRYLLCDKCHSQPAIFRCMDDKISLCQDCDWENNGCLGLGHNYQILDSYTGCPSSDEFSRIWSSVLDPSCFNDRAEESNQSKSHTVNEKQSPEVAVGKEGRTEPIHGVCVCVSSRLTAARSFTQLHLQTTN</sequence>
<dbReference type="Proteomes" id="UP001064489">
    <property type="component" value="Chromosome 11"/>
</dbReference>
<name>A0AAD5I642_ACENE</name>
<reference evidence="7" key="2">
    <citation type="submission" date="2023-02" db="EMBL/GenBank/DDBJ databases">
        <authorList>
            <person name="Swenson N.G."/>
            <person name="Wegrzyn J.L."/>
            <person name="Mcevoy S.L."/>
        </authorList>
    </citation>
    <scope>NUCLEOTIDE SEQUENCE</scope>
    <source>
        <strain evidence="7">91603</strain>
        <tissue evidence="7">Leaf</tissue>
    </source>
</reference>
<evidence type="ECO:0000256" key="3">
    <source>
        <dbReference type="ARBA" id="ARBA00022833"/>
    </source>
</evidence>
<dbReference type="InterPro" id="IPR000315">
    <property type="entry name" value="Znf_B-box"/>
</dbReference>
<evidence type="ECO:0000256" key="4">
    <source>
        <dbReference type="PROSITE-ProRule" id="PRU00024"/>
    </source>
</evidence>
<dbReference type="InterPro" id="IPR049808">
    <property type="entry name" value="CONSTANS-like_Bbox1"/>
</dbReference>
<dbReference type="GO" id="GO:0008270">
    <property type="term" value="F:zinc ion binding"/>
    <property type="evidence" value="ECO:0007669"/>
    <property type="project" value="UniProtKB-KW"/>
</dbReference>
<comment type="caution">
    <text evidence="7">The sequence shown here is derived from an EMBL/GenBank/DDBJ whole genome shotgun (WGS) entry which is preliminary data.</text>
</comment>
<evidence type="ECO:0000259" key="6">
    <source>
        <dbReference type="PROSITE" id="PS50119"/>
    </source>
</evidence>
<dbReference type="AlphaFoldDB" id="A0AAD5I642"/>
<dbReference type="SMART" id="SM00336">
    <property type="entry name" value="BBOX"/>
    <property type="match status" value="1"/>
</dbReference>
<evidence type="ECO:0000256" key="1">
    <source>
        <dbReference type="ARBA" id="ARBA00022723"/>
    </source>
</evidence>
<keyword evidence="2 4" id="KW-0863">Zinc-finger</keyword>
<organism evidence="7 8">
    <name type="scientific">Acer negundo</name>
    <name type="common">Box elder</name>
    <dbReference type="NCBI Taxonomy" id="4023"/>
    <lineage>
        <taxon>Eukaryota</taxon>
        <taxon>Viridiplantae</taxon>
        <taxon>Streptophyta</taxon>
        <taxon>Embryophyta</taxon>
        <taxon>Tracheophyta</taxon>
        <taxon>Spermatophyta</taxon>
        <taxon>Magnoliopsida</taxon>
        <taxon>eudicotyledons</taxon>
        <taxon>Gunneridae</taxon>
        <taxon>Pentapetalae</taxon>
        <taxon>rosids</taxon>
        <taxon>malvids</taxon>
        <taxon>Sapindales</taxon>
        <taxon>Sapindaceae</taxon>
        <taxon>Hippocastanoideae</taxon>
        <taxon>Acereae</taxon>
        <taxon>Acer</taxon>
    </lineage>
</organism>